<organism evidence="2 3">
    <name type="scientific">Achromobacter xylosoxidans (strain A8)</name>
    <dbReference type="NCBI Taxonomy" id="762376"/>
    <lineage>
        <taxon>Bacteria</taxon>
        <taxon>Pseudomonadati</taxon>
        <taxon>Pseudomonadota</taxon>
        <taxon>Betaproteobacteria</taxon>
        <taxon>Burkholderiales</taxon>
        <taxon>Alcaligenaceae</taxon>
        <taxon>Achromobacter</taxon>
    </lineage>
</organism>
<evidence type="ECO:0000313" key="2">
    <source>
        <dbReference type="EMBL" id="ADP19637.1"/>
    </source>
</evidence>
<dbReference type="OrthoDB" id="8657009at2"/>
<dbReference type="EMBL" id="CP002287">
    <property type="protein sequence ID" value="ADP19637.1"/>
    <property type="molecule type" value="Genomic_DNA"/>
</dbReference>
<feature type="signal peptide" evidence="1">
    <location>
        <begin position="1"/>
        <end position="20"/>
    </location>
</feature>
<dbReference type="STRING" id="762376.AXYL_06344"/>
<protein>
    <recommendedName>
        <fullName evidence="4">DUF4148 domain-containing protein</fullName>
    </recommendedName>
</protein>
<evidence type="ECO:0008006" key="4">
    <source>
        <dbReference type="Google" id="ProtNLM"/>
    </source>
</evidence>
<dbReference type="PATRIC" id="fig|762376.5.peg.6355"/>
<name>E3HRL8_ACHXA</name>
<accession>E3HRL8</accession>
<proteinExistence type="predicted"/>
<feature type="chain" id="PRO_5003171791" description="DUF4148 domain-containing protein" evidence="1">
    <location>
        <begin position="21"/>
        <end position="101"/>
    </location>
</feature>
<dbReference type="Pfam" id="PF13663">
    <property type="entry name" value="DUF4148"/>
    <property type="match status" value="2"/>
</dbReference>
<dbReference type="Proteomes" id="UP000006876">
    <property type="component" value="Chromosome"/>
</dbReference>
<keyword evidence="1" id="KW-0732">Signal</keyword>
<dbReference type="HOGENOM" id="CLU_141441_2_1_4"/>
<dbReference type="KEGG" id="axy:AXYL_06344"/>
<dbReference type="InterPro" id="IPR025421">
    <property type="entry name" value="DUF4148"/>
</dbReference>
<dbReference type="RefSeq" id="WP_013396924.1">
    <property type="nucleotide sequence ID" value="NC_014640.1"/>
</dbReference>
<reference evidence="2 3" key="1">
    <citation type="journal article" date="2011" name="J. Bacteriol.">
        <title>Complete genome sequence of the haloaromatic acid-degrading bacterium Achromobacter xylosoxidans A8.</title>
        <authorList>
            <person name="Strnad H."/>
            <person name="Ridl J."/>
            <person name="Paces J."/>
            <person name="Kolar M."/>
            <person name="Vlcek C."/>
            <person name="Paces V."/>
        </authorList>
    </citation>
    <scope>NUCLEOTIDE SEQUENCE [LARGE SCALE GENOMIC DNA]</scope>
    <source>
        <strain evidence="2 3">A8</strain>
    </source>
</reference>
<sequence>MKTLVSALILSASFIGAAQAGELDYPPALNTESTVTGTQVQQELAQARANGELVSGEEGYAATIFAASGDKSRAQVQKELAAARAQGLTDSSELAYPPVQG</sequence>
<gene>
    <name evidence="2" type="ordered locus">AXYL_06344</name>
</gene>
<dbReference type="AlphaFoldDB" id="E3HRL8"/>
<evidence type="ECO:0000256" key="1">
    <source>
        <dbReference type="SAM" id="SignalP"/>
    </source>
</evidence>
<dbReference type="eggNOG" id="ENOG5031R02">
    <property type="taxonomic scope" value="Bacteria"/>
</dbReference>
<evidence type="ECO:0000313" key="3">
    <source>
        <dbReference type="Proteomes" id="UP000006876"/>
    </source>
</evidence>